<evidence type="ECO:0008006" key="4">
    <source>
        <dbReference type="Google" id="ProtNLM"/>
    </source>
</evidence>
<name>A0A814Q898_9BILA</name>
<proteinExistence type="predicted"/>
<keyword evidence="3" id="KW-1185">Reference proteome</keyword>
<dbReference type="AlphaFoldDB" id="A0A814Q898"/>
<gene>
    <name evidence="1" type="ORF">GPM918_LOCUS19428</name>
    <name evidence="2" type="ORF">SRO942_LOCUS19426</name>
</gene>
<sequence length="152" mass="18341">MHTALNIQTRVIYEELYSAHIDQTPCLRAVERWCKRFRKGQEELEDKARLVQRPRSSGKDQLVLLSHRLCLTYSHNNRMNRTVTMMLLQDTHYTHFILPLVKIYYKLDILLMNISRRDKDGQHLIIIAVEHDNRKRHFLILHLMNYYIKIIT</sequence>
<evidence type="ECO:0000313" key="3">
    <source>
        <dbReference type="Proteomes" id="UP000663829"/>
    </source>
</evidence>
<dbReference type="OrthoDB" id="10022101at2759"/>
<dbReference type="EMBL" id="CAJOBC010005892">
    <property type="protein sequence ID" value="CAF3879314.1"/>
    <property type="molecule type" value="Genomic_DNA"/>
</dbReference>
<dbReference type="Proteomes" id="UP000663829">
    <property type="component" value="Unassembled WGS sequence"/>
</dbReference>
<evidence type="ECO:0000313" key="2">
    <source>
        <dbReference type="EMBL" id="CAF3879314.1"/>
    </source>
</evidence>
<evidence type="ECO:0000313" key="1">
    <source>
        <dbReference type="EMBL" id="CAF1115362.1"/>
    </source>
</evidence>
<dbReference type="EMBL" id="CAJNOQ010005891">
    <property type="protein sequence ID" value="CAF1115362.1"/>
    <property type="molecule type" value="Genomic_DNA"/>
</dbReference>
<organism evidence="1 3">
    <name type="scientific">Didymodactylos carnosus</name>
    <dbReference type="NCBI Taxonomy" id="1234261"/>
    <lineage>
        <taxon>Eukaryota</taxon>
        <taxon>Metazoa</taxon>
        <taxon>Spiralia</taxon>
        <taxon>Gnathifera</taxon>
        <taxon>Rotifera</taxon>
        <taxon>Eurotatoria</taxon>
        <taxon>Bdelloidea</taxon>
        <taxon>Philodinida</taxon>
        <taxon>Philodinidae</taxon>
        <taxon>Didymodactylos</taxon>
    </lineage>
</organism>
<protein>
    <recommendedName>
        <fullName evidence="4">Mos1 transposase HTH domain-containing protein</fullName>
    </recommendedName>
</protein>
<reference evidence="1" key="1">
    <citation type="submission" date="2021-02" db="EMBL/GenBank/DDBJ databases">
        <authorList>
            <person name="Nowell W R."/>
        </authorList>
    </citation>
    <scope>NUCLEOTIDE SEQUENCE</scope>
</reference>
<dbReference type="Proteomes" id="UP000681722">
    <property type="component" value="Unassembled WGS sequence"/>
</dbReference>
<accession>A0A814Q898</accession>
<comment type="caution">
    <text evidence="1">The sequence shown here is derived from an EMBL/GenBank/DDBJ whole genome shotgun (WGS) entry which is preliminary data.</text>
</comment>